<dbReference type="EMBL" id="CAJPEX010005904">
    <property type="protein sequence ID" value="CAG0923857.1"/>
    <property type="molecule type" value="Genomic_DNA"/>
</dbReference>
<dbReference type="EMBL" id="OA887941">
    <property type="protein sequence ID" value="CAD7283705.1"/>
    <property type="molecule type" value="Genomic_DNA"/>
</dbReference>
<proteinExistence type="predicted"/>
<protein>
    <submittedName>
        <fullName evidence="1">Uncharacterized protein</fullName>
    </submittedName>
</protein>
<accession>A0A7R9C0Q4</accession>
<dbReference type="AlphaFoldDB" id="A0A7R9C0Q4"/>
<reference evidence="1" key="1">
    <citation type="submission" date="2020-11" db="EMBL/GenBank/DDBJ databases">
        <authorList>
            <person name="Tran Van P."/>
        </authorList>
    </citation>
    <scope>NUCLEOTIDE SEQUENCE</scope>
</reference>
<evidence type="ECO:0000313" key="2">
    <source>
        <dbReference type="Proteomes" id="UP000678499"/>
    </source>
</evidence>
<gene>
    <name evidence="1" type="ORF">NMOB1V02_LOCUS11317</name>
</gene>
<dbReference type="Proteomes" id="UP000678499">
    <property type="component" value="Unassembled WGS sequence"/>
</dbReference>
<organism evidence="1">
    <name type="scientific">Notodromas monacha</name>
    <dbReference type="NCBI Taxonomy" id="399045"/>
    <lineage>
        <taxon>Eukaryota</taxon>
        <taxon>Metazoa</taxon>
        <taxon>Ecdysozoa</taxon>
        <taxon>Arthropoda</taxon>
        <taxon>Crustacea</taxon>
        <taxon>Oligostraca</taxon>
        <taxon>Ostracoda</taxon>
        <taxon>Podocopa</taxon>
        <taxon>Podocopida</taxon>
        <taxon>Cypridocopina</taxon>
        <taxon>Cypridoidea</taxon>
        <taxon>Cyprididae</taxon>
        <taxon>Notodromas</taxon>
    </lineage>
</organism>
<keyword evidence="2" id="KW-1185">Reference proteome</keyword>
<sequence length="166" mass="19758">MKEQVWASFRSVEAQIYHSPYLKPWEKDSHRQDADQRMNEEIRRVSLPDDGIGVKVNWYWIGFILVGRKENLRRYVSKCILALFQMDISKKITPMFDSLFSFLPKTLSGEQRRLDKLWEKYWSECKDWSLLYPNMEAGLLPVEQFHSKDRAAMLAENFGILYKASR</sequence>
<name>A0A7R9C0Q4_9CRUS</name>
<evidence type="ECO:0000313" key="1">
    <source>
        <dbReference type="EMBL" id="CAD7283705.1"/>
    </source>
</evidence>